<dbReference type="InterPro" id="IPR016024">
    <property type="entry name" value="ARM-type_fold"/>
</dbReference>
<dbReference type="OMA" id="CHTIVAS"/>
<accession>A0A7S7LJV2</accession>
<sequence>MFEAQNRHESKEITGLDQYARRQSYKGNSSGNSVEDKIKSILIKNTESYEGVGERMIQIVKEFLSLFQGLSQVEADLVYESITRILVEFIATQPFKTGIFAGVTALFSTSLTNDSPLSTHSNLTTRILELSIKRFTSDLSKSNYYSCQLILNFFTEMANFYIIDLSQLVSIYRVILNTSLSLKKSRSNSSQKYLVSDHHSFILFTLIAYALPLIREEMRNSESENQNQALYHEILKDVTLFYDTYIVEYCNETQKVLLNLVGKDLKEIQSLENPFIKYWNSFLRWREQQSPRIMTILRFYRSSSISDYLSEILSPPKDFNFEEALSNLELGEINEYLSKQLVRFPSINTLEIGEFILLRTMDSINEIFVQSPYETARQLLKLPVTSSSYDLCLSITIWNYLLNPFYVCHISFINSLVINLVKLQSSFFVTIWTPIFILNMQPCKDLINENSPRSREMVDSELEPGNESQKQNCTIEDSNNPMIGEMINHLIFPHIRTFSMGMLFRLKKHIICVLSSNDIFQSAFLKESFWNNNKTEFLFKTEIHDQFLNGLLDSILTGMSRIMLPQMLLSIPNENLSLRINKFPFLRKESSKVILPTNFLKLKELNYLKEILVFKFTTKDEITEKNSQIKHFLKSKLGKLNDQEENKDDLDEDLQVSKRYEERQFHKEESKDEDISHNHEDQDKSSLKDTFKSSKKRRMNSTHPQDQFTWTKDSLFDLLFISIVDQGSKSPSHIRRLFANYKTSILEWYEDEKNNLTESSESDFNITTIDFGQHYFSDQVSQISNGILNYDLFRSSVEQLISNDDDSSSIEKNFNIINNPNIKTEIRLLSIILTIWGGLLDENSGICLGFNFQKLKNLITVAIGEGIINPGLASISLACILTCIQSPVCLDISLNMSRYQIFLDLFELILEILEGMKARESVSEDPVPEDSKESEMNDREHQSGELSNNGLKKCVLALIYIFKTGSKTCSYRQVDEKIQKFMEDSTVEIFLRFGSVLTGTEVTPRSELESTQEEYITQLLKDFKNLSLEFVLNFNDPSLKLKLRWVSSSIINRSL</sequence>
<evidence type="ECO:0000256" key="1">
    <source>
        <dbReference type="SAM" id="Coils"/>
    </source>
</evidence>
<feature type="compositionally biased region" description="Basic and acidic residues" evidence="2">
    <location>
        <begin position="662"/>
        <end position="692"/>
    </location>
</feature>
<dbReference type="VEuPathDB" id="CryptoDB:CPATCC_0038300"/>
<evidence type="ECO:0000313" key="3">
    <source>
        <dbReference type="EMBL" id="QOY43522.1"/>
    </source>
</evidence>
<feature type="region of interest" description="Disordered" evidence="2">
    <location>
        <begin position="662"/>
        <end position="705"/>
    </location>
</feature>
<dbReference type="EMBL" id="CP044422">
    <property type="protein sequence ID" value="QOY43522.1"/>
    <property type="molecule type" value="Genomic_DNA"/>
</dbReference>
<dbReference type="AlphaFoldDB" id="A0A7S7LJV2"/>
<evidence type="ECO:0000313" key="4">
    <source>
        <dbReference type="Proteomes" id="UP000593906"/>
    </source>
</evidence>
<dbReference type="Gene3D" id="1.25.40.180">
    <property type="match status" value="1"/>
</dbReference>
<gene>
    <name evidence="3" type="ORF">CPATCC_000315</name>
</gene>
<feature type="region of interest" description="Disordered" evidence="2">
    <location>
        <begin position="921"/>
        <end position="946"/>
    </location>
</feature>
<reference evidence="3 4" key="1">
    <citation type="submission" date="2019-09" db="EMBL/GenBank/DDBJ databases">
        <title>Consistent, comparative and evidence-based genome assembly and annotation for Cryptosporidium parvum, C. hominis and C. tyzzeri.</title>
        <authorList>
            <person name="Baptista R.P."/>
            <person name="Li Y."/>
            <person name="Sateriale A."/>
            <person name="Ansell B."/>
            <person name="Jex A."/>
            <person name="Sanders M."/>
            <person name="Brooks K."/>
            <person name="Tracey A."/>
            <person name="Berriman M."/>
            <person name="Striepen B."/>
            <person name="Cotton J.A."/>
            <person name="Kissinger J.C."/>
        </authorList>
    </citation>
    <scope>NUCLEOTIDE SEQUENCE [LARGE SCALE GENOMIC DNA]</scope>
    <source>
        <strain evidence="3 4">IOWA-ATCC</strain>
    </source>
</reference>
<keyword evidence="1" id="KW-0175">Coiled coil</keyword>
<dbReference type="Proteomes" id="UP000593906">
    <property type="component" value="Chromosome 1"/>
</dbReference>
<organism evidence="3 4">
    <name type="scientific">Cryptosporidium parvum</name>
    <dbReference type="NCBI Taxonomy" id="5807"/>
    <lineage>
        <taxon>Eukaryota</taxon>
        <taxon>Sar</taxon>
        <taxon>Alveolata</taxon>
        <taxon>Apicomplexa</taxon>
        <taxon>Conoidasida</taxon>
        <taxon>Coccidia</taxon>
        <taxon>Eucoccidiorida</taxon>
        <taxon>Eimeriorina</taxon>
        <taxon>Cryptosporidiidae</taxon>
        <taxon>Cryptosporidium</taxon>
    </lineage>
</organism>
<protein>
    <submittedName>
        <fullName evidence="3">Uncharacterized protein</fullName>
    </submittedName>
</protein>
<evidence type="ECO:0000256" key="2">
    <source>
        <dbReference type="SAM" id="MobiDB-lite"/>
    </source>
</evidence>
<feature type="coiled-coil region" evidence="1">
    <location>
        <begin position="633"/>
        <end position="660"/>
    </location>
</feature>
<proteinExistence type="predicted"/>
<feature type="compositionally biased region" description="Basic and acidic residues" evidence="2">
    <location>
        <begin position="929"/>
        <end position="943"/>
    </location>
</feature>
<name>A0A7S7LJV2_CRYPV</name>
<dbReference type="SUPFAM" id="SSF48371">
    <property type="entry name" value="ARM repeat"/>
    <property type="match status" value="1"/>
</dbReference>